<dbReference type="Proteomes" id="UP001143910">
    <property type="component" value="Unassembled WGS sequence"/>
</dbReference>
<gene>
    <name evidence="1" type="ORF">NQ176_g8708</name>
</gene>
<evidence type="ECO:0000313" key="1">
    <source>
        <dbReference type="EMBL" id="KAJ2969352.1"/>
    </source>
</evidence>
<comment type="caution">
    <text evidence="1">The sequence shown here is derived from an EMBL/GenBank/DDBJ whole genome shotgun (WGS) entry which is preliminary data.</text>
</comment>
<protein>
    <submittedName>
        <fullName evidence="1">Uncharacterized protein</fullName>
    </submittedName>
</protein>
<proteinExistence type="predicted"/>
<reference evidence="1" key="1">
    <citation type="submission" date="2022-08" db="EMBL/GenBank/DDBJ databases">
        <title>Genome Sequence of Lecanicillium fungicola.</title>
        <authorList>
            <person name="Buettner E."/>
        </authorList>
    </citation>
    <scope>NUCLEOTIDE SEQUENCE</scope>
    <source>
        <strain evidence="1">Babe33</strain>
    </source>
</reference>
<name>A0ACC1MQR7_9HYPO</name>
<dbReference type="EMBL" id="JANJQO010001764">
    <property type="protein sequence ID" value="KAJ2969352.1"/>
    <property type="molecule type" value="Genomic_DNA"/>
</dbReference>
<accession>A0ACC1MQR7</accession>
<evidence type="ECO:0000313" key="2">
    <source>
        <dbReference type="Proteomes" id="UP001143910"/>
    </source>
</evidence>
<keyword evidence="2" id="KW-1185">Reference proteome</keyword>
<organism evidence="1 2">
    <name type="scientific">Zarea fungicola</name>
    <dbReference type="NCBI Taxonomy" id="93591"/>
    <lineage>
        <taxon>Eukaryota</taxon>
        <taxon>Fungi</taxon>
        <taxon>Dikarya</taxon>
        <taxon>Ascomycota</taxon>
        <taxon>Pezizomycotina</taxon>
        <taxon>Sordariomycetes</taxon>
        <taxon>Hypocreomycetidae</taxon>
        <taxon>Hypocreales</taxon>
        <taxon>Cordycipitaceae</taxon>
        <taxon>Zarea</taxon>
    </lineage>
</organism>
<sequence length="288" mass="31990">MTSMVAKIVGKKILGETLQNKFGKEDPYFEQVPATRLNGKPSTTKFKKQRKALPPGISEHDGQVLTKVKRRAYRLDMALFSFLGIKFGWGSAIGLVPFAGDAIDCILALMVMRTADQIEGGLPFFIKFQMILNIAFDFAIGLAPFVGDLVDAMFKANTRNAVLLEKHLREQGQNNLKRGHLPVPDVDPSDPEEFDRLHRFNNRTGGGHHRRAHDNEPPAYHSHGTISAQQAGVTSPSVASVPPIAPDEARVHESRGWFGRSKNRPDDLEMGNTRSKKHSNIGNKTMER</sequence>